<dbReference type="EMBL" id="CZPT02001910">
    <property type="protein sequence ID" value="SCU72799.1"/>
    <property type="molecule type" value="Genomic_DNA"/>
</dbReference>
<organism evidence="1 2">
    <name type="scientific">Trypanosoma equiperdum</name>
    <dbReference type="NCBI Taxonomy" id="5694"/>
    <lineage>
        <taxon>Eukaryota</taxon>
        <taxon>Discoba</taxon>
        <taxon>Euglenozoa</taxon>
        <taxon>Kinetoplastea</taxon>
        <taxon>Metakinetoplastina</taxon>
        <taxon>Trypanosomatida</taxon>
        <taxon>Trypanosomatidae</taxon>
        <taxon>Trypanosoma</taxon>
    </lineage>
</organism>
<sequence>MPRHHTLPVGFRGSRHSDSWTVGFCSNERDRLHHDVGATEEVGTVCQRPEQPPNRKPLWRNQAGHRRCRSSNSYSPGCHPVSSTGVQLFSTFFTTPREALRVLEQYVPSQQPQQRRKRTIRGQRPVFAGTTKQLKCDDPRVWRTSEDTEAQRSEGELVQLLNTARLLCSSLRQTTAAVTSVRAGVHVLVRQSRSLTLWISPLSFLAATREF</sequence>
<keyword evidence="2" id="KW-1185">Reference proteome</keyword>
<proteinExistence type="predicted"/>
<dbReference type="RefSeq" id="XP_067083259.1">
    <property type="nucleotide sequence ID" value="XM_067227158.1"/>
</dbReference>
<reference evidence="1" key="1">
    <citation type="submission" date="2016-09" db="EMBL/GenBank/DDBJ databases">
        <authorList>
            <person name="Hebert L."/>
            <person name="Moumen B."/>
        </authorList>
    </citation>
    <scope>NUCLEOTIDE SEQUENCE [LARGE SCALE GENOMIC DNA]</scope>
    <source>
        <strain evidence="1">OVI</strain>
    </source>
</reference>
<evidence type="ECO:0000313" key="1">
    <source>
        <dbReference type="EMBL" id="SCU72799.1"/>
    </source>
</evidence>
<gene>
    <name evidence="1" type="ORF">TEOVI_000438300</name>
</gene>
<dbReference type="GeneID" id="92378323"/>
<comment type="caution">
    <text evidence="1">The sequence shown here is derived from an EMBL/GenBank/DDBJ whole genome shotgun (WGS) entry which is preliminary data.</text>
</comment>
<dbReference type="VEuPathDB" id="TriTrypDB:TEOVI_000438300"/>
<protein>
    <submittedName>
        <fullName evidence="1">Uncharacterized protein</fullName>
    </submittedName>
</protein>
<accession>A0A1G4IJS9</accession>
<dbReference type="Proteomes" id="UP000195570">
    <property type="component" value="Unassembled WGS sequence"/>
</dbReference>
<name>A0A1G4IJS9_TRYEQ</name>
<dbReference type="AlphaFoldDB" id="A0A1G4IJS9"/>
<evidence type="ECO:0000313" key="2">
    <source>
        <dbReference type="Proteomes" id="UP000195570"/>
    </source>
</evidence>